<proteinExistence type="predicted"/>
<sequence length="519" mass="57940">MDRAKTLKDGREITVFAHDLSSKGRKRVTHGARFKCPYCGRPVDLAALDSTKVTTYFKHHRNDELAKFCDEYVSSNGSGNLLMRNPVVPIFLDLEGESTKRYVLKTGLYGIGKRLRSDLKKTTEAYMSVNGRTYPLWQMAAESLRIPIRKLPTLELSNEITVMAPESIRRRIGEAEDCRSGMVFTSDYDSAPPNHANHIGIRIRRGNDVYVGRRYYLVIDSREPKLSKSVATSFDTAKKVGVLTANSCFTVWRVSVAASSSKRETAANMFAHFGCRLTDKERTVDLLWPPSLTSNGIDQPLFENTSIIYHEPEGTGSHKDNGTVQLTHPAEIYALGDDYISPFGYIGTGKHERPIYELDTGFLVSRPDEFHTWRMISQDQIDLSAFSASECDETSVILASDDKPNLTCSFPVNVEIRSRTGNVQTESLLTSEETLPTKRKDLVLVASARKAFPRSFLLCVNNADMTVKSASCPVTGLDSKSRLREVSHGMSIAMRRAGITTRENSASKNKILIQARRGE</sequence>
<accession>A0ABV1C8G8</accession>
<dbReference type="EMBL" id="JBBMFR010000002">
    <property type="protein sequence ID" value="MEQ2396583.1"/>
    <property type="molecule type" value="Genomic_DNA"/>
</dbReference>
<gene>
    <name evidence="1" type="ORF">WMO36_01625</name>
</gene>
<keyword evidence="2" id="KW-1185">Reference proteome</keyword>
<comment type="caution">
    <text evidence="1">The sequence shown here is derived from an EMBL/GenBank/DDBJ whole genome shotgun (WGS) entry which is preliminary data.</text>
</comment>
<organism evidence="1 2">
    <name type="scientific">Bifidobacterium hominis</name>
    <dbReference type="NCBI Taxonomy" id="3133177"/>
    <lineage>
        <taxon>Bacteria</taxon>
        <taxon>Bacillati</taxon>
        <taxon>Actinomycetota</taxon>
        <taxon>Actinomycetes</taxon>
        <taxon>Bifidobacteriales</taxon>
        <taxon>Bifidobacteriaceae</taxon>
        <taxon>Bifidobacterium</taxon>
    </lineage>
</organism>
<evidence type="ECO:0000313" key="2">
    <source>
        <dbReference type="Proteomes" id="UP001462554"/>
    </source>
</evidence>
<protein>
    <submittedName>
        <fullName evidence="1">Uncharacterized protein</fullName>
    </submittedName>
</protein>
<dbReference type="RefSeq" id="WP_349076565.1">
    <property type="nucleotide sequence ID" value="NZ_JBBMFR010000002.1"/>
</dbReference>
<evidence type="ECO:0000313" key="1">
    <source>
        <dbReference type="EMBL" id="MEQ2396583.1"/>
    </source>
</evidence>
<name>A0ABV1C8G8_9BIFI</name>
<dbReference type="Proteomes" id="UP001462554">
    <property type="component" value="Unassembled WGS sequence"/>
</dbReference>
<reference evidence="1 2" key="1">
    <citation type="submission" date="2024-03" db="EMBL/GenBank/DDBJ databases">
        <title>Human intestinal bacterial collection.</title>
        <authorList>
            <person name="Pauvert C."/>
            <person name="Hitch T.C.A."/>
            <person name="Clavel T."/>
        </authorList>
    </citation>
    <scope>NUCLEOTIDE SEQUENCE [LARGE SCALE GENOMIC DNA]</scope>
    <source>
        <strain evidence="1 2">CLA-AA-H311</strain>
    </source>
</reference>